<dbReference type="AlphaFoldDB" id="A0A6I1FWF8"/>
<dbReference type="PROSITE" id="PS51500">
    <property type="entry name" value="SIN"/>
    <property type="match status" value="1"/>
</dbReference>
<dbReference type="RefSeq" id="WP_152150327.1">
    <property type="nucleotide sequence ID" value="NZ_WEIO01000003.1"/>
</dbReference>
<reference evidence="2 3" key="1">
    <citation type="submission" date="2019-10" db="EMBL/GenBank/DDBJ databases">
        <title>Bacillus aerolatum sp. nov., isolated from bioaerosol of sport playgrounds.</title>
        <authorList>
            <person name="Chen P."/>
            <person name="Zhang G."/>
        </authorList>
    </citation>
    <scope>NUCLEOTIDE SEQUENCE [LARGE SCALE GENOMIC DNA]</scope>
    <source>
        <strain evidence="2 3">CX253</strain>
    </source>
</reference>
<accession>A0A6I1FWF8</accession>
<evidence type="ECO:0000313" key="2">
    <source>
        <dbReference type="EMBL" id="KAB7707363.1"/>
    </source>
</evidence>
<dbReference type="GO" id="GO:0003677">
    <property type="term" value="F:DNA binding"/>
    <property type="evidence" value="ECO:0007669"/>
    <property type="project" value="UniProtKB-KW"/>
</dbReference>
<sequence length="51" mass="5770">MGKDQISLDREWIALMKEAKGLGISPQEVKGFLKSERVNQKNSKSALRSYC</sequence>
<keyword evidence="2" id="KW-0238">DNA-binding</keyword>
<dbReference type="GO" id="GO:0046983">
    <property type="term" value="F:protein dimerization activity"/>
    <property type="evidence" value="ECO:0007669"/>
    <property type="project" value="InterPro"/>
</dbReference>
<feature type="domain" description="Sin" evidence="1">
    <location>
        <begin position="1"/>
        <end position="37"/>
    </location>
</feature>
<name>A0A6I1FWF8_9BACI</name>
<keyword evidence="3" id="KW-1185">Reference proteome</keyword>
<comment type="caution">
    <text evidence="2">The sequence shown here is derived from an EMBL/GenBank/DDBJ whole genome shotgun (WGS) entry which is preliminary data.</text>
</comment>
<dbReference type="Proteomes" id="UP000429595">
    <property type="component" value="Unassembled WGS sequence"/>
</dbReference>
<dbReference type="Pfam" id="PF08671">
    <property type="entry name" value="SinI"/>
    <property type="match status" value="1"/>
</dbReference>
<gene>
    <name evidence="2" type="primary">sinI</name>
    <name evidence="2" type="ORF">F9802_06325</name>
</gene>
<evidence type="ECO:0000313" key="3">
    <source>
        <dbReference type="Proteomes" id="UP000429595"/>
    </source>
</evidence>
<dbReference type="InterPro" id="IPR036281">
    <property type="entry name" value="SinR/SinI_dimer_dom_sf"/>
</dbReference>
<protein>
    <submittedName>
        <fullName evidence="2">DNA-binding anti-repressor SinI</fullName>
    </submittedName>
</protein>
<dbReference type="InterPro" id="IPR010981">
    <property type="entry name" value="SinR/SinI_dimer_dom"/>
</dbReference>
<proteinExistence type="predicted"/>
<evidence type="ECO:0000259" key="1">
    <source>
        <dbReference type="PROSITE" id="PS51500"/>
    </source>
</evidence>
<dbReference type="EMBL" id="WEIO01000003">
    <property type="protein sequence ID" value="KAB7707363.1"/>
    <property type="molecule type" value="Genomic_DNA"/>
</dbReference>
<dbReference type="GO" id="GO:0006355">
    <property type="term" value="P:regulation of DNA-templated transcription"/>
    <property type="evidence" value="ECO:0007669"/>
    <property type="project" value="InterPro"/>
</dbReference>
<dbReference type="SUPFAM" id="SSF47406">
    <property type="entry name" value="SinR repressor dimerisation domain-like"/>
    <property type="match status" value="1"/>
</dbReference>
<organism evidence="2 3">
    <name type="scientific">Bacillus aerolatus</name>
    <dbReference type="NCBI Taxonomy" id="2653354"/>
    <lineage>
        <taxon>Bacteria</taxon>
        <taxon>Bacillati</taxon>
        <taxon>Bacillota</taxon>
        <taxon>Bacilli</taxon>
        <taxon>Bacillales</taxon>
        <taxon>Bacillaceae</taxon>
        <taxon>Bacillus</taxon>
    </lineage>
</organism>